<dbReference type="Proteomes" id="UP000292085">
    <property type="component" value="Unassembled WGS sequence"/>
</dbReference>
<dbReference type="RefSeq" id="WP_130154998.1">
    <property type="nucleotide sequence ID" value="NZ_SGIS01000002.1"/>
</dbReference>
<evidence type="ECO:0000256" key="4">
    <source>
        <dbReference type="ARBA" id="ARBA00005150"/>
    </source>
</evidence>
<reference evidence="24 25" key="1">
    <citation type="submission" date="2019-02" db="EMBL/GenBank/DDBJ databases">
        <authorList>
            <person name="Li Y."/>
        </authorList>
    </citation>
    <scope>NUCLEOTIDE SEQUENCE [LARGE SCALE GENOMIC DNA]</scope>
    <source>
        <strain evidence="24 25">3-7</strain>
    </source>
</reference>
<evidence type="ECO:0000256" key="14">
    <source>
        <dbReference type="ARBA" id="ARBA00022909"/>
    </source>
</evidence>
<dbReference type="GO" id="GO:0046872">
    <property type="term" value="F:metal ion binding"/>
    <property type="evidence" value="ECO:0007669"/>
    <property type="project" value="UniProtKB-KW"/>
</dbReference>
<keyword evidence="9 22" id="KW-0436">Ligase</keyword>
<evidence type="ECO:0000256" key="11">
    <source>
        <dbReference type="ARBA" id="ARBA00022741"/>
    </source>
</evidence>
<comment type="catalytic activity">
    <reaction evidence="19">
        <text>10-formyltetrahydrofolyl-(gamma-L-Glu)(n) + L-glutamate + ATP = 10-formyltetrahydrofolyl-(gamma-L-Glu)(n+1) + ADP + phosphate + H(+)</text>
        <dbReference type="Rhea" id="RHEA:51904"/>
        <dbReference type="Rhea" id="RHEA-COMP:13088"/>
        <dbReference type="Rhea" id="RHEA-COMP:14300"/>
        <dbReference type="ChEBI" id="CHEBI:15378"/>
        <dbReference type="ChEBI" id="CHEBI:29985"/>
        <dbReference type="ChEBI" id="CHEBI:30616"/>
        <dbReference type="ChEBI" id="CHEBI:43474"/>
        <dbReference type="ChEBI" id="CHEBI:134413"/>
        <dbReference type="ChEBI" id="CHEBI:456216"/>
        <dbReference type="EC" id="6.3.2.17"/>
    </reaction>
</comment>
<comment type="catalytic activity">
    <reaction evidence="18">
        <text>(6S)-5,6,7,8-tetrahydrofolyl-(gamma-L-Glu)(n) + L-glutamate + ATP = (6S)-5,6,7,8-tetrahydrofolyl-(gamma-L-Glu)(n+1) + ADP + phosphate + H(+)</text>
        <dbReference type="Rhea" id="RHEA:10580"/>
        <dbReference type="Rhea" id="RHEA-COMP:14738"/>
        <dbReference type="Rhea" id="RHEA-COMP:14740"/>
        <dbReference type="ChEBI" id="CHEBI:15378"/>
        <dbReference type="ChEBI" id="CHEBI:29985"/>
        <dbReference type="ChEBI" id="CHEBI:30616"/>
        <dbReference type="ChEBI" id="CHEBI:43474"/>
        <dbReference type="ChEBI" id="CHEBI:141005"/>
        <dbReference type="ChEBI" id="CHEBI:456216"/>
        <dbReference type="EC" id="6.3.2.17"/>
    </reaction>
</comment>
<evidence type="ECO:0000256" key="1">
    <source>
        <dbReference type="ARBA" id="ARBA00001946"/>
    </source>
</evidence>
<dbReference type="InterPro" id="IPR018109">
    <property type="entry name" value="Folylpolyglutamate_synth_CS"/>
</dbReference>
<evidence type="ECO:0000256" key="22">
    <source>
        <dbReference type="PIRNR" id="PIRNR001563"/>
    </source>
</evidence>
<evidence type="ECO:0000256" key="19">
    <source>
        <dbReference type="ARBA" id="ARBA00047808"/>
    </source>
</evidence>
<keyword evidence="14" id="KW-0289">Folate biosynthesis</keyword>
<comment type="caution">
    <text evidence="24">The sequence shown here is derived from an EMBL/GenBank/DDBJ whole genome shotgun (WGS) entry which is preliminary data.</text>
</comment>
<protein>
    <recommendedName>
        <fullName evidence="8">Dihydrofolate synthase/folylpolyglutamate synthase</fullName>
        <ecNumber evidence="6">6.3.2.12</ecNumber>
        <ecNumber evidence="7">6.3.2.17</ecNumber>
    </recommendedName>
    <alternativeName>
        <fullName evidence="17">Folylpoly-gamma-glutamate synthetase-dihydrofolate synthetase</fullName>
    </alternativeName>
    <alternativeName>
        <fullName evidence="15">Folylpolyglutamate synthetase</fullName>
    </alternativeName>
    <alternativeName>
        <fullName evidence="16">Tetrahydrofolylpolyglutamate synthase</fullName>
    </alternativeName>
</protein>
<keyword evidence="10" id="KW-0479">Metal-binding</keyword>
<evidence type="ECO:0000256" key="10">
    <source>
        <dbReference type="ARBA" id="ARBA00022723"/>
    </source>
</evidence>
<dbReference type="InterPro" id="IPR036615">
    <property type="entry name" value="Mur_ligase_C_dom_sf"/>
</dbReference>
<evidence type="ECO:0000256" key="17">
    <source>
        <dbReference type="ARBA" id="ARBA00032510"/>
    </source>
</evidence>
<dbReference type="EC" id="6.3.2.17" evidence="7"/>
<evidence type="ECO:0000256" key="2">
    <source>
        <dbReference type="ARBA" id="ARBA00002714"/>
    </source>
</evidence>
<evidence type="ECO:0000256" key="7">
    <source>
        <dbReference type="ARBA" id="ARBA00013025"/>
    </source>
</evidence>
<evidence type="ECO:0000256" key="8">
    <source>
        <dbReference type="ARBA" id="ARBA00019357"/>
    </source>
</evidence>
<evidence type="ECO:0000313" key="25">
    <source>
        <dbReference type="Proteomes" id="UP000292085"/>
    </source>
</evidence>
<dbReference type="Pfam" id="PF02875">
    <property type="entry name" value="Mur_ligase_C"/>
    <property type="match status" value="1"/>
</dbReference>
<evidence type="ECO:0000313" key="24">
    <source>
        <dbReference type="EMBL" id="RZF66150.1"/>
    </source>
</evidence>
<proteinExistence type="inferred from homology"/>
<dbReference type="Gene3D" id="3.90.190.20">
    <property type="entry name" value="Mur ligase, C-terminal domain"/>
    <property type="match status" value="1"/>
</dbReference>
<comment type="function">
    <text evidence="2">Functions in two distinct reactions of the de novo folate biosynthetic pathway. Catalyzes the addition of a glutamate residue to dihydropteroate (7,8-dihydropteroate or H2Pte) to form dihydrofolate (7,8-dihydrofolate monoglutamate or H2Pte-Glu). Also catalyzes successive additions of L-glutamate to tetrahydrofolate or 10-formyltetrahydrofolate or 5,10-methylenetetrahydrofolate, leading to folylpolyglutamate derivatives.</text>
</comment>
<dbReference type="OrthoDB" id="9809356at2"/>
<comment type="pathway">
    <text evidence="4">Cofactor biosynthesis; tetrahydrofolylpolyglutamate biosynthesis.</text>
</comment>
<dbReference type="GO" id="GO:0005524">
    <property type="term" value="F:ATP binding"/>
    <property type="evidence" value="ECO:0007669"/>
    <property type="project" value="UniProtKB-KW"/>
</dbReference>
<evidence type="ECO:0000256" key="20">
    <source>
        <dbReference type="ARBA" id="ARBA00049035"/>
    </source>
</evidence>
<evidence type="ECO:0000256" key="16">
    <source>
        <dbReference type="ARBA" id="ARBA00030592"/>
    </source>
</evidence>
<evidence type="ECO:0000256" key="6">
    <source>
        <dbReference type="ARBA" id="ARBA00013023"/>
    </source>
</evidence>
<dbReference type="PROSITE" id="PS01012">
    <property type="entry name" value="FOLYLPOLYGLU_SYNT_2"/>
    <property type="match status" value="1"/>
</dbReference>
<dbReference type="PANTHER" id="PTHR11136">
    <property type="entry name" value="FOLYLPOLYGLUTAMATE SYNTHASE-RELATED"/>
    <property type="match status" value="1"/>
</dbReference>
<dbReference type="NCBIfam" id="TIGR01499">
    <property type="entry name" value="folC"/>
    <property type="match status" value="1"/>
</dbReference>
<evidence type="ECO:0000256" key="15">
    <source>
        <dbReference type="ARBA" id="ARBA00030048"/>
    </source>
</evidence>
<keyword evidence="12 22" id="KW-0067">ATP-binding</keyword>
<dbReference type="EC" id="6.3.2.12" evidence="6"/>
<dbReference type="InterPro" id="IPR004101">
    <property type="entry name" value="Mur_ligase_C"/>
</dbReference>
<dbReference type="GO" id="GO:0008841">
    <property type="term" value="F:dihydrofolate synthase activity"/>
    <property type="evidence" value="ECO:0007669"/>
    <property type="project" value="UniProtKB-EC"/>
</dbReference>
<dbReference type="Gene3D" id="3.40.1190.10">
    <property type="entry name" value="Mur-like, catalytic domain"/>
    <property type="match status" value="1"/>
</dbReference>
<accession>A0A4Q6Y023</accession>
<gene>
    <name evidence="24" type="ORF">EWE75_01845</name>
</gene>
<organism evidence="24 25">
    <name type="scientific">Sphingomonas populi</name>
    <dbReference type="NCBI Taxonomy" id="2484750"/>
    <lineage>
        <taxon>Bacteria</taxon>
        <taxon>Pseudomonadati</taxon>
        <taxon>Pseudomonadota</taxon>
        <taxon>Alphaproteobacteria</taxon>
        <taxon>Sphingomonadales</taxon>
        <taxon>Sphingomonadaceae</taxon>
        <taxon>Sphingomonas</taxon>
    </lineage>
</organism>
<evidence type="ECO:0000256" key="9">
    <source>
        <dbReference type="ARBA" id="ARBA00022598"/>
    </source>
</evidence>
<keyword evidence="25" id="KW-1185">Reference proteome</keyword>
<evidence type="ECO:0000259" key="23">
    <source>
        <dbReference type="Pfam" id="PF02875"/>
    </source>
</evidence>
<keyword evidence="13" id="KW-0460">Magnesium</keyword>
<comment type="catalytic activity">
    <reaction evidence="21">
        <text>7,8-dihydropteroate + L-glutamate + ATP = 7,8-dihydrofolate + ADP + phosphate + H(+)</text>
        <dbReference type="Rhea" id="RHEA:23584"/>
        <dbReference type="ChEBI" id="CHEBI:15378"/>
        <dbReference type="ChEBI" id="CHEBI:17839"/>
        <dbReference type="ChEBI" id="CHEBI:29985"/>
        <dbReference type="ChEBI" id="CHEBI:30616"/>
        <dbReference type="ChEBI" id="CHEBI:43474"/>
        <dbReference type="ChEBI" id="CHEBI:57451"/>
        <dbReference type="ChEBI" id="CHEBI:456216"/>
        <dbReference type="EC" id="6.3.2.12"/>
    </reaction>
</comment>
<sequence>MPDHATSSAPAVQAQLDRLWALSPGADILGLERITALLTRLGDPHLRLPPVFHVAGTNGKGSTCAFLRSAIEAAGLTVHVYTSPHLVRFNERIRIAGKLIEDDALATLLSEVLDHADGIGASFFEVTTAAAFLAFARAPADACIIEVGLGGRLDATNVIPAPAVTGIAQLGIDHQAFLGDTAEDIAAEKAGIAKPGVPLVTMAYAPGVTGRIARAAEHAQAPVIALARDWRYSVSDHLHYEDAAGPLALPLPRMAGPHQPGNLALATAMLRHQRALDIPGEACRIAARDTTWPARMQRLAPGPLVDLLPPGSQLWLDGGHNPAAAGAIAATLESLAHPGIGRGEVHLVLGMLSNKDVAGLLAPFAALATTLYAVPVPDHDHHAPATLAGVARSLGIAAHTADDVLAALADIAQISDPAEPPIVLILGSLYLAGGVLAANGQSPD</sequence>
<feature type="domain" description="Mur ligase C-terminal" evidence="23">
    <location>
        <begin position="314"/>
        <end position="428"/>
    </location>
</feature>
<dbReference type="GO" id="GO:0004326">
    <property type="term" value="F:tetrahydrofolylpolyglutamate synthase activity"/>
    <property type="evidence" value="ECO:0007669"/>
    <property type="project" value="UniProtKB-EC"/>
</dbReference>
<evidence type="ECO:0000256" key="3">
    <source>
        <dbReference type="ARBA" id="ARBA00004799"/>
    </source>
</evidence>
<dbReference type="InterPro" id="IPR001645">
    <property type="entry name" value="Folylpolyglutamate_synth"/>
</dbReference>
<dbReference type="GO" id="GO:0046656">
    <property type="term" value="P:folic acid biosynthetic process"/>
    <property type="evidence" value="ECO:0007669"/>
    <property type="project" value="UniProtKB-KW"/>
</dbReference>
<comment type="pathway">
    <text evidence="3">Cofactor biosynthesis; tetrahydrofolate biosynthesis; 7,8-dihydrofolate from 2-amino-4-hydroxy-6-hydroxymethyl-7,8-dihydropteridine diphosphate and 4-aminobenzoate: step 2/2.</text>
</comment>
<dbReference type="PANTHER" id="PTHR11136:SF0">
    <property type="entry name" value="DIHYDROFOLATE SYNTHETASE-RELATED"/>
    <property type="match status" value="1"/>
</dbReference>
<name>A0A4Q6Y023_9SPHN</name>
<dbReference type="AlphaFoldDB" id="A0A4Q6Y023"/>
<comment type="cofactor">
    <cofactor evidence="1">
        <name>Mg(2+)</name>
        <dbReference type="ChEBI" id="CHEBI:18420"/>
    </cofactor>
</comment>
<evidence type="ECO:0000256" key="13">
    <source>
        <dbReference type="ARBA" id="ARBA00022842"/>
    </source>
</evidence>
<dbReference type="PIRSF" id="PIRSF001563">
    <property type="entry name" value="Folylpolyglu_synth"/>
    <property type="match status" value="1"/>
</dbReference>
<comment type="catalytic activity">
    <reaction evidence="20">
        <text>(6R)-5,10-methylenetetrahydrofolyl-(gamma-L-Glu)(n) + L-glutamate + ATP = (6R)-5,10-methylenetetrahydrofolyl-(gamma-L-Glu)(n+1) + ADP + phosphate + H(+)</text>
        <dbReference type="Rhea" id="RHEA:51912"/>
        <dbReference type="Rhea" id="RHEA-COMP:13257"/>
        <dbReference type="Rhea" id="RHEA-COMP:13258"/>
        <dbReference type="ChEBI" id="CHEBI:15378"/>
        <dbReference type="ChEBI" id="CHEBI:29985"/>
        <dbReference type="ChEBI" id="CHEBI:30616"/>
        <dbReference type="ChEBI" id="CHEBI:43474"/>
        <dbReference type="ChEBI" id="CHEBI:136572"/>
        <dbReference type="ChEBI" id="CHEBI:456216"/>
        <dbReference type="EC" id="6.3.2.17"/>
    </reaction>
</comment>
<evidence type="ECO:0000256" key="12">
    <source>
        <dbReference type="ARBA" id="ARBA00022840"/>
    </source>
</evidence>
<dbReference type="SUPFAM" id="SSF53623">
    <property type="entry name" value="MurD-like peptide ligases, catalytic domain"/>
    <property type="match status" value="1"/>
</dbReference>
<dbReference type="SUPFAM" id="SSF53244">
    <property type="entry name" value="MurD-like peptide ligases, peptide-binding domain"/>
    <property type="match status" value="1"/>
</dbReference>
<keyword evidence="11 22" id="KW-0547">Nucleotide-binding</keyword>
<evidence type="ECO:0000256" key="5">
    <source>
        <dbReference type="ARBA" id="ARBA00008276"/>
    </source>
</evidence>
<evidence type="ECO:0000256" key="18">
    <source>
        <dbReference type="ARBA" id="ARBA00047493"/>
    </source>
</evidence>
<evidence type="ECO:0000256" key="21">
    <source>
        <dbReference type="ARBA" id="ARBA00049161"/>
    </source>
</evidence>
<dbReference type="EMBL" id="SGIS01000002">
    <property type="protein sequence ID" value="RZF66150.1"/>
    <property type="molecule type" value="Genomic_DNA"/>
</dbReference>
<comment type="similarity">
    <text evidence="5 22">Belongs to the folylpolyglutamate synthase family.</text>
</comment>
<dbReference type="FunFam" id="3.40.1190.10:FF:000011">
    <property type="entry name" value="Folylpolyglutamate synthase/dihydrofolate synthase"/>
    <property type="match status" value="1"/>
</dbReference>
<dbReference type="GO" id="GO:0005737">
    <property type="term" value="C:cytoplasm"/>
    <property type="evidence" value="ECO:0007669"/>
    <property type="project" value="TreeGrafter"/>
</dbReference>
<dbReference type="InterPro" id="IPR036565">
    <property type="entry name" value="Mur-like_cat_sf"/>
</dbReference>